<dbReference type="Pfam" id="PF09797">
    <property type="entry name" value="NatB_MDM20"/>
    <property type="match status" value="1"/>
</dbReference>
<reference evidence="4" key="1">
    <citation type="submission" date="2023-07" db="EMBL/GenBank/DDBJ databases">
        <title>Chromosome-level genome assembly of Artemia franciscana.</title>
        <authorList>
            <person name="Jo E."/>
        </authorList>
    </citation>
    <scope>NUCLEOTIDE SEQUENCE</scope>
    <source>
        <tissue evidence="4">Whole body</tissue>
    </source>
</reference>
<accession>A0AA88HW31</accession>
<dbReference type="GO" id="GO:0031416">
    <property type="term" value="C:NatB complex"/>
    <property type="evidence" value="ECO:0007669"/>
    <property type="project" value="TreeGrafter"/>
</dbReference>
<dbReference type="PANTHER" id="PTHR22767:SF3">
    <property type="entry name" value="N-ALPHA-ACETYLTRANSFERASE 25, NATB AUXILIARY SUBUNIT"/>
    <property type="match status" value="1"/>
</dbReference>
<name>A0AA88HW31_ARTSF</name>
<evidence type="ECO:0000313" key="4">
    <source>
        <dbReference type="EMBL" id="KAK2715089.1"/>
    </source>
</evidence>
<evidence type="ECO:0000256" key="3">
    <source>
        <dbReference type="ARBA" id="ARBA00029872"/>
    </source>
</evidence>
<dbReference type="InterPro" id="IPR011990">
    <property type="entry name" value="TPR-like_helical_dom_sf"/>
</dbReference>
<comment type="similarity">
    <text evidence="1">Belongs to the MDM20/NAA25 family.</text>
</comment>
<protein>
    <recommendedName>
        <fullName evidence="3">N-terminal acetyltransferase B complex subunit MDM20 homolog</fullName>
    </recommendedName>
</protein>
<dbReference type="PANTHER" id="PTHR22767">
    <property type="entry name" value="N-TERMINAL ACETYLTRANSFERASE-RELATED"/>
    <property type="match status" value="1"/>
</dbReference>
<organism evidence="4 5">
    <name type="scientific">Artemia franciscana</name>
    <name type="common">Brine shrimp</name>
    <name type="synonym">Artemia sanfranciscana</name>
    <dbReference type="NCBI Taxonomy" id="6661"/>
    <lineage>
        <taxon>Eukaryota</taxon>
        <taxon>Metazoa</taxon>
        <taxon>Ecdysozoa</taxon>
        <taxon>Arthropoda</taxon>
        <taxon>Crustacea</taxon>
        <taxon>Branchiopoda</taxon>
        <taxon>Anostraca</taxon>
        <taxon>Artemiidae</taxon>
        <taxon>Artemia</taxon>
    </lineage>
</organism>
<keyword evidence="5" id="KW-1185">Reference proteome</keyword>
<gene>
    <name evidence="4" type="ORF">QYM36_009916</name>
</gene>
<dbReference type="Gene3D" id="1.25.40.1040">
    <property type="match status" value="1"/>
</dbReference>
<evidence type="ECO:0000256" key="2">
    <source>
        <dbReference type="ARBA" id="ARBA00022803"/>
    </source>
</evidence>
<sequence length="923" mass="105944">MASKDITERRLRPIYDLIDHMNNKKAIQELDKLLKKQPNFQTAKVLKALAYIRMEKYEEADHLISNVMDEETIEDIALQPLTMCFRETNKLDMICKVYEKIIKKEPTNEEYLTHLFMAYLRIADYKNQQRVAMILYKSKPKNPYYFWAVMSIVMQAITGDPELARGVTWPLAERMIKKAAADGKIETESEVLLYLFILEIQGKYSDLKDVLNSPIAEKLIHTSCAQQKAEICLNLAAKDSTSCTEAVNTFKDLIHLFPDRFDYYHGLFSAVQISREGGYSSSDTDESLIKFINSIKSEEKIRGPALSKLLLGKILGYKGEELFYSFVHYVKNFGDKPCAFSDLRPFIGLLSSDQQHSMLDEIKTLANVEDYPKSVSQVFRHLLYLELERYFGRNSLMSIEEKKKRVQELCNYYEKTQDISGKSAQREIKPNDTYLVLAAHLLYDCWLESSHNEEYLLQGISLLHYGLDVSPANHHFKLLLVKYYTLLGGGYGAQQTYETLDIKYIQLDSLSHILVHKLLPLGQVKSAAAIYAQTLRFFSASVRESPEHLISCYKFGNYAKIPEMVNFQRRLEESLQFAMATTENMLLSLAFLAHSHNQVLDTAREIGADPDLDRYDNSDLIDNRDVVAFISYDNISDDEIKKNKTDTYHMERAYLLLRNTLLHTLLIALTQSADWSLSQQLSNGVANGVTHSKCEKLAKLRLELESKLEEIKIKEENRNTILPMPFTPKISALLASKEIEIVSAFAKCIESLVDFDSNSQLFVANVASICELIDGMKRFQFEESVIQYCLKQKIYFQVEVACLSTSLLNLIFTLLKSLKAKKSKKKRDEASQQLERSNTESYAMIRAKLHSWIESILNQLKQYEVFRLQAKTTDLAGLINIDGVQDITTRCRSKAWDGIVKNGVDEWKNVLNEKLKVLKTLLL</sequence>
<dbReference type="InterPro" id="IPR019183">
    <property type="entry name" value="NAA25_NatB_aux_su"/>
</dbReference>
<dbReference type="EMBL" id="JAVRJZ010000012">
    <property type="protein sequence ID" value="KAK2715089.1"/>
    <property type="molecule type" value="Genomic_DNA"/>
</dbReference>
<dbReference type="AlphaFoldDB" id="A0AA88HW31"/>
<proteinExistence type="inferred from homology"/>
<dbReference type="SUPFAM" id="SSF48452">
    <property type="entry name" value="TPR-like"/>
    <property type="match status" value="1"/>
</dbReference>
<keyword evidence="2" id="KW-0802">TPR repeat</keyword>
<dbReference type="Proteomes" id="UP001187531">
    <property type="component" value="Unassembled WGS sequence"/>
</dbReference>
<evidence type="ECO:0000256" key="1">
    <source>
        <dbReference type="ARBA" id="ARBA00006298"/>
    </source>
</evidence>
<evidence type="ECO:0000313" key="5">
    <source>
        <dbReference type="Proteomes" id="UP001187531"/>
    </source>
</evidence>
<comment type="caution">
    <text evidence="4">The sequence shown here is derived from an EMBL/GenBank/DDBJ whole genome shotgun (WGS) entry which is preliminary data.</text>
</comment>